<dbReference type="OrthoDB" id="9824172at2"/>
<evidence type="ECO:0000313" key="2">
    <source>
        <dbReference type="Proteomes" id="UP000309215"/>
    </source>
</evidence>
<proteinExistence type="predicted"/>
<dbReference type="Proteomes" id="UP000309215">
    <property type="component" value="Unassembled WGS sequence"/>
</dbReference>
<keyword evidence="2" id="KW-1185">Reference proteome</keyword>
<dbReference type="AlphaFoldDB" id="A0A4U1J0R7"/>
<protein>
    <submittedName>
        <fullName evidence="1">Uncharacterized protein</fullName>
    </submittedName>
</protein>
<sequence>MSRNPRLLLGAALSAFSLSCNVISPPPLMPNLARIAPNEPGDMRVMLVVGLGGGIWLDGGVGAELRVESQVNPWATVGGGLSGALNLEYDNDDPASGIIPRYGHPRFLYAARAWGRFNPGELDWFALKAGAGIAGTNKGTVALTLDGAPLFGHSFEVGGEAGSAPWLVSPYGGPVVALSVPLRQGENIMDQKISLGLGPDMHTTSHREPVPFTTTFFVGAQGGLAVDAPGAPAWTGALEILSLLGISDTHAAVLMGVATGQGVRVRP</sequence>
<dbReference type="RefSeq" id="WP_136933598.1">
    <property type="nucleotide sequence ID" value="NZ_SSMQ01000051.1"/>
</dbReference>
<accession>A0A4U1J0R7</accession>
<organism evidence="1 2">
    <name type="scientific">Polyangium fumosum</name>
    <dbReference type="NCBI Taxonomy" id="889272"/>
    <lineage>
        <taxon>Bacteria</taxon>
        <taxon>Pseudomonadati</taxon>
        <taxon>Myxococcota</taxon>
        <taxon>Polyangia</taxon>
        <taxon>Polyangiales</taxon>
        <taxon>Polyangiaceae</taxon>
        <taxon>Polyangium</taxon>
    </lineage>
</organism>
<dbReference type="EMBL" id="SSMQ01000051">
    <property type="protein sequence ID" value="TKC99963.1"/>
    <property type="molecule type" value="Genomic_DNA"/>
</dbReference>
<comment type="caution">
    <text evidence="1">The sequence shown here is derived from an EMBL/GenBank/DDBJ whole genome shotgun (WGS) entry which is preliminary data.</text>
</comment>
<dbReference type="PROSITE" id="PS51257">
    <property type="entry name" value="PROKAR_LIPOPROTEIN"/>
    <property type="match status" value="1"/>
</dbReference>
<name>A0A4U1J0R7_9BACT</name>
<reference evidence="1 2" key="1">
    <citation type="submission" date="2019-04" db="EMBL/GenBank/DDBJ databases">
        <authorList>
            <person name="Li Y."/>
            <person name="Wang J."/>
        </authorList>
    </citation>
    <scope>NUCLEOTIDE SEQUENCE [LARGE SCALE GENOMIC DNA]</scope>
    <source>
        <strain evidence="1 2">DSM 14668</strain>
    </source>
</reference>
<gene>
    <name evidence="1" type="ORF">E8A74_35850</name>
</gene>
<evidence type="ECO:0000313" key="1">
    <source>
        <dbReference type="EMBL" id="TKC99963.1"/>
    </source>
</evidence>